<feature type="domain" description="Reverse transcriptase Ty1/copia-type" evidence="1">
    <location>
        <begin position="102"/>
        <end position="226"/>
    </location>
</feature>
<dbReference type="Pfam" id="PF07727">
    <property type="entry name" value="RVT_2"/>
    <property type="match status" value="1"/>
</dbReference>
<evidence type="ECO:0000313" key="2">
    <source>
        <dbReference type="EMBL" id="KAG6397731.1"/>
    </source>
</evidence>
<protein>
    <recommendedName>
        <fullName evidence="1">Reverse transcriptase Ty1/copia-type domain-containing protein</fullName>
    </recommendedName>
</protein>
<proteinExistence type="predicted"/>
<dbReference type="Proteomes" id="UP000298416">
    <property type="component" value="Unassembled WGS sequence"/>
</dbReference>
<keyword evidence="3" id="KW-1185">Reference proteome</keyword>
<organism evidence="2">
    <name type="scientific">Salvia splendens</name>
    <name type="common">Scarlet sage</name>
    <dbReference type="NCBI Taxonomy" id="180675"/>
    <lineage>
        <taxon>Eukaryota</taxon>
        <taxon>Viridiplantae</taxon>
        <taxon>Streptophyta</taxon>
        <taxon>Embryophyta</taxon>
        <taxon>Tracheophyta</taxon>
        <taxon>Spermatophyta</taxon>
        <taxon>Magnoliopsida</taxon>
        <taxon>eudicotyledons</taxon>
        <taxon>Gunneridae</taxon>
        <taxon>Pentapetalae</taxon>
        <taxon>asterids</taxon>
        <taxon>lamiids</taxon>
        <taxon>Lamiales</taxon>
        <taxon>Lamiaceae</taxon>
        <taxon>Nepetoideae</taxon>
        <taxon>Mentheae</taxon>
        <taxon>Salviinae</taxon>
        <taxon>Salvia</taxon>
        <taxon>Salvia subgen. Calosphace</taxon>
        <taxon>core Calosphace</taxon>
    </lineage>
</organism>
<gene>
    <name evidence="2" type="ORF">SASPL_143901</name>
</gene>
<comment type="caution">
    <text evidence="2">The sequence shown here is derived from an EMBL/GenBank/DDBJ whole genome shotgun (WGS) entry which is preliminary data.</text>
</comment>
<sequence>MQMTEISQLIFFSLTMLHQVIENLHQYETIEAGTQRSDRQRIPPAHLADYEVEVNLSSVDYVFLMGYSCDDEPKSYDDAKGYAKWVATVKGEILGLRFISKEFPDYVCRLKKSLYCLKQASRAWYGKIAQYLEFCCYNSSETDFSLFIKKSSSSCMMVLLYVNDMIITGNDDVEITYLLEALSVRFDMKSLVEVSCFLGLELTKSNGYFVSQQGYASNLLDHFRMESYLKFAKDEGNKKQSPVALLSCEAEYVAASMVVQEHLDEVDAEIQTRDAQVDVYNEEEVQPHVLGDYHNEMEETQHSNRITIVQVTIVQVTNEWTIFMDNLVEAMFLHYQDRRRL</sequence>
<reference evidence="2" key="1">
    <citation type="submission" date="2018-01" db="EMBL/GenBank/DDBJ databases">
        <authorList>
            <person name="Mao J.F."/>
        </authorList>
    </citation>
    <scope>NUCLEOTIDE SEQUENCE</scope>
    <source>
        <strain evidence="2">Huo1</strain>
        <tissue evidence="2">Leaf</tissue>
    </source>
</reference>
<dbReference type="EMBL" id="PNBA02000016">
    <property type="protein sequence ID" value="KAG6397731.1"/>
    <property type="molecule type" value="Genomic_DNA"/>
</dbReference>
<name>A0A8X8WN16_SALSN</name>
<evidence type="ECO:0000313" key="3">
    <source>
        <dbReference type="Proteomes" id="UP000298416"/>
    </source>
</evidence>
<evidence type="ECO:0000259" key="1">
    <source>
        <dbReference type="Pfam" id="PF07727"/>
    </source>
</evidence>
<dbReference type="InterPro" id="IPR013103">
    <property type="entry name" value="RVT_2"/>
</dbReference>
<dbReference type="AlphaFoldDB" id="A0A8X8WN16"/>
<accession>A0A8X8WN16</accession>
<reference evidence="2" key="2">
    <citation type="submission" date="2020-08" db="EMBL/GenBank/DDBJ databases">
        <title>Plant Genome Project.</title>
        <authorList>
            <person name="Zhang R.-G."/>
        </authorList>
    </citation>
    <scope>NUCLEOTIDE SEQUENCE</scope>
    <source>
        <strain evidence="2">Huo1</strain>
        <tissue evidence="2">Leaf</tissue>
    </source>
</reference>